<evidence type="ECO:0000313" key="10">
    <source>
        <dbReference type="EMBL" id="QTD51585.1"/>
    </source>
</evidence>
<dbReference type="InterPro" id="IPR015853">
    <property type="entry name" value="ABC_transpr_FbpC"/>
</dbReference>
<dbReference type="PROSITE" id="PS00211">
    <property type="entry name" value="ABC_TRANSPORTER_1"/>
    <property type="match status" value="1"/>
</dbReference>
<dbReference type="InterPro" id="IPR003593">
    <property type="entry name" value="AAA+_ATPase"/>
</dbReference>
<dbReference type="CDD" id="cd03259">
    <property type="entry name" value="ABC_Carb_Solutes_like"/>
    <property type="match status" value="1"/>
</dbReference>
<dbReference type="PANTHER" id="PTHR42781:SF4">
    <property type="entry name" value="SPERMIDINE_PUTRESCINE IMPORT ATP-BINDING PROTEIN POTA"/>
    <property type="match status" value="1"/>
</dbReference>
<keyword evidence="6" id="KW-0408">Iron</keyword>
<proteinExistence type="predicted"/>
<keyword evidence="11" id="KW-1185">Reference proteome</keyword>
<keyword evidence="8" id="KW-0472">Membrane</keyword>
<keyword evidence="4" id="KW-0547">Nucleotide-binding</keyword>
<dbReference type="SUPFAM" id="SSF50331">
    <property type="entry name" value="MOP-like"/>
    <property type="match status" value="1"/>
</dbReference>
<keyword evidence="7" id="KW-0406">Ion transport</keyword>
<dbReference type="Pfam" id="PF08402">
    <property type="entry name" value="TOBE_2"/>
    <property type="match status" value="1"/>
</dbReference>
<keyword evidence="5 10" id="KW-0067">ATP-binding</keyword>
<keyword evidence="3" id="KW-0410">Iron transport</keyword>
<evidence type="ECO:0000313" key="11">
    <source>
        <dbReference type="Proteomes" id="UP000663929"/>
    </source>
</evidence>
<dbReference type="SUPFAM" id="SSF52540">
    <property type="entry name" value="P-loop containing nucleoside triphosphate hydrolases"/>
    <property type="match status" value="1"/>
</dbReference>
<organism evidence="10 11">
    <name type="scientific">Sulfidibacter corallicola</name>
    <dbReference type="NCBI Taxonomy" id="2818388"/>
    <lineage>
        <taxon>Bacteria</taxon>
        <taxon>Pseudomonadati</taxon>
        <taxon>Acidobacteriota</taxon>
        <taxon>Holophagae</taxon>
        <taxon>Acanthopleuribacterales</taxon>
        <taxon>Acanthopleuribacteraceae</taxon>
        <taxon>Sulfidibacter</taxon>
    </lineage>
</organism>
<keyword evidence="2" id="KW-1003">Cell membrane</keyword>
<dbReference type="SMART" id="SM00382">
    <property type="entry name" value="AAA"/>
    <property type="match status" value="1"/>
</dbReference>
<dbReference type="EMBL" id="CP071793">
    <property type="protein sequence ID" value="QTD51585.1"/>
    <property type="molecule type" value="Genomic_DNA"/>
</dbReference>
<evidence type="ECO:0000256" key="5">
    <source>
        <dbReference type="ARBA" id="ARBA00022840"/>
    </source>
</evidence>
<evidence type="ECO:0000256" key="2">
    <source>
        <dbReference type="ARBA" id="ARBA00022475"/>
    </source>
</evidence>
<keyword evidence="1" id="KW-0813">Transport</keyword>
<dbReference type="InterPro" id="IPR008995">
    <property type="entry name" value="Mo/tungstate-bd_C_term_dom"/>
</dbReference>
<evidence type="ECO:0000259" key="9">
    <source>
        <dbReference type="PROSITE" id="PS50893"/>
    </source>
</evidence>
<protein>
    <submittedName>
        <fullName evidence="10">ABC transporter ATP-binding protein</fullName>
    </submittedName>
</protein>
<dbReference type="AlphaFoldDB" id="A0A8A4TYI1"/>
<evidence type="ECO:0000256" key="3">
    <source>
        <dbReference type="ARBA" id="ARBA00022496"/>
    </source>
</evidence>
<feature type="domain" description="ABC transporter" evidence="9">
    <location>
        <begin position="19"/>
        <end position="252"/>
    </location>
</feature>
<evidence type="ECO:0000256" key="6">
    <source>
        <dbReference type="ARBA" id="ARBA00023004"/>
    </source>
</evidence>
<dbReference type="InterPro" id="IPR027417">
    <property type="entry name" value="P-loop_NTPase"/>
</dbReference>
<dbReference type="Pfam" id="PF00005">
    <property type="entry name" value="ABC_tran"/>
    <property type="match status" value="1"/>
</dbReference>
<evidence type="ECO:0000256" key="8">
    <source>
        <dbReference type="ARBA" id="ARBA00023136"/>
    </source>
</evidence>
<dbReference type="InterPro" id="IPR017871">
    <property type="entry name" value="ABC_transporter-like_CS"/>
</dbReference>
<evidence type="ECO:0000256" key="7">
    <source>
        <dbReference type="ARBA" id="ARBA00023065"/>
    </source>
</evidence>
<dbReference type="InterPro" id="IPR013611">
    <property type="entry name" value="Transp-assoc_OB_typ2"/>
</dbReference>
<dbReference type="FunFam" id="3.40.50.300:FF:000425">
    <property type="entry name" value="Probable ABC transporter, ATP-binding subunit"/>
    <property type="match status" value="1"/>
</dbReference>
<dbReference type="GO" id="GO:0015697">
    <property type="term" value="P:quaternary ammonium group transport"/>
    <property type="evidence" value="ECO:0007669"/>
    <property type="project" value="UniProtKB-ARBA"/>
</dbReference>
<accession>A0A8A4TYI1</accession>
<dbReference type="Gene3D" id="3.40.50.300">
    <property type="entry name" value="P-loop containing nucleotide triphosphate hydrolases"/>
    <property type="match status" value="1"/>
</dbReference>
<dbReference type="GO" id="GO:0015408">
    <property type="term" value="F:ABC-type ferric iron transporter activity"/>
    <property type="evidence" value="ECO:0007669"/>
    <property type="project" value="InterPro"/>
</dbReference>
<dbReference type="GO" id="GO:0016887">
    <property type="term" value="F:ATP hydrolysis activity"/>
    <property type="evidence" value="ECO:0007669"/>
    <property type="project" value="InterPro"/>
</dbReference>
<dbReference type="InterPro" id="IPR050093">
    <property type="entry name" value="ABC_SmlMolc_Importer"/>
</dbReference>
<gene>
    <name evidence="10" type="ORF">J3U87_03870</name>
</gene>
<dbReference type="Proteomes" id="UP000663929">
    <property type="component" value="Chromosome"/>
</dbReference>
<dbReference type="RefSeq" id="WP_237381713.1">
    <property type="nucleotide sequence ID" value="NZ_CP071793.1"/>
</dbReference>
<evidence type="ECO:0000256" key="1">
    <source>
        <dbReference type="ARBA" id="ARBA00022448"/>
    </source>
</evidence>
<dbReference type="GO" id="GO:0005524">
    <property type="term" value="F:ATP binding"/>
    <property type="evidence" value="ECO:0007669"/>
    <property type="project" value="UniProtKB-KW"/>
</dbReference>
<sequence length="369" mass="40502">MSGSDAGATNSGVDNDDALVMRDVCHHYVAGTPVLRNLNVAVSRGEIACLLGSSGCGKTTALRIVAGFEAVSAGEVYLAGQLVGRAGFALPPEKRGVGMVFQDAALFPHKTIADNVGFGLQRFDRERRRARVRELLAMVDLEAHARKWPHQLSGGQRQRAALARAMAPEPGLILLDEPFSALDSDLRRKLSRDVRALLKANGMTAVLVTHDQQEAFAMADRIALMHRGRLEQYGDARSLYDRPASRVVAGFIGEGVFLPVRREGNRLHGPAGEWPAPAARELEGELEVLVRPDEWSLVAESDVVGSVLDVDYRGTGSLYRVRLAAYQEWPEQEIEVYFKETLRVGEEVRLRLTTPPSRIFAKRTEATPK</sequence>
<dbReference type="InterPro" id="IPR003439">
    <property type="entry name" value="ABC_transporter-like_ATP-bd"/>
</dbReference>
<evidence type="ECO:0000256" key="4">
    <source>
        <dbReference type="ARBA" id="ARBA00022741"/>
    </source>
</evidence>
<dbReference type="PANTHER" id="PTHR42781">
    <property type="entry name" value="SPERMIDINE/PUTRESCINE IMPORT ATP-BINDING PROTEIN POTA"/>
    <property type="match status" value="1"/>
</dbReference>
<dbReference type="KEGG" id="scor:J3U87_03870"/>
<reference evidence="10" key="1">
    <citation type="submission" date="2021-03" db="EMBL/GenBank/DDBJ databases">
        <title>Acanthopleuribacteraceae sp. M133.</title>
        <authorList>
            <person name="Wang G."/>
        </authorList>
    </citation>
    <scope>NUCLEOTIDE SEQUENCE</scope>
    <source>
        <strain evidence="10">M133</strain>
    </source>
</reference>
<dbReference type="PROSITE" id="PS50893">
    <property type="entry name" value="ABC_TRANSPORTER_2"/>
    <property type="match status" value="1"/>
</dbReference>
<dbReference type="GO" id="GO:0043190">
    <property type="term" value="C:ATP-binding cassette (ABC) transporter complex"/>
    <property type="evidence" value="ECO:0007669"/>
    <property type="project" value="InterPro"/>
</dbReference>
<name>A0A8A4TYI1_SULCO</name>